<gene>
    <name evidence="7" type="ORF">TCAL_07878</name>
</gene>
<evidence type="ECO:0000313" key="7">
    <source>
        <dbReference type="EMBL" id="TRY60927.1"/>
    </source>
</evidence>
<keyword evidence="4 6" id="KW-1133">Transmembrane helix</keyword>
<protein>
    <recommendedName>
        <fullName evidence="9">Mpv17-like protein</fullName>
    </recommendedName>
</protein>
<evidence type="ECO:0000256" key="1">
    <source>
        <dbReference type="ARBA" id="ARBA00004141"/>
    </source>
</evidence>
<comment type="subcellular location">
    <subcellularLocation>
        <location evidence="1">Membrane</location>
        <topology evidence="1">Multi-pass membrane protein</topology>
    </subcellularLocation>
</comment>
<dbReference type="Proteomes" id="UP000318571">
    <property type="component" value="Chromosome 8"/>
</dbReference>
<comment type="caution">
    <text evidence="7">The sequence shown here is derived from an EMBL/GenBank/DDBJ whole genome shotgun (WGS) entry which is preliminary data.</text>
</comment>
<dbReference type="PANTHER" id="PTHR11266">
    <property type="entry name" value="PEROXISOMAL MEMBRANE PROTEIN 2, PXMP2 MPV17"/>
    <property type="match status" value="1"/>
</dbReference>
<feature type="transmembrane region" description="Helical" evidence="6">
    <location>
        <begin position="117"/>
        <end position="135"/>
    </location>
</feature>
<dbReference type="InterPro" id="IPR007248">
    <property type="entry name" value="Mpv17_PMP22"/>
</dbReference>
<evidence type="ECO:0000256" key="3">
    <source>
        <dbReference type="ARBA" id="ARBA00022692"/>
    </source>
</evidence>
<dbReference type="OrthoDB" id="430207at2759"/>
<evidence type="ECO:0008006" key="9">
    <source>
        <dbReference type="Google" id="ProtNLM"/>
    </source>
</evidence>
<dbReference type="OMA" id="ARTMTIY"/>
<comment type="similarity">
    <text evidence="2 6">Belongs to the peroxisomal membrane protein PXMP2/4 family.</text>
</comment>
<dbReference type="Pfam" id="PF04117">
    <property type="entry name" value="Mpv17_PMP22"/>
    <property type="match status" value="1"/>
</dbReference>
<dbReference type="GO" id="GO:0016020">
    <property type="term" value="C:membrane"/>
    <property type="evidence" value="ECO:0007669"/>
    <property type="project" value="UniProtKB-SubCell"/>
</dbReference>
<evidence type="ECO:0000313" key="8">
    <source>
        <dbReference type="Proteomes" id="UP000318571"/>
    </source>
</evidence>
<evidence type="ECO:0000256" key="4">
    <source>
        <dbReference type="ARBA" id="ARBA00022989"/>
    </source>
</evidence>
<dbReference type="GO" id="GO:0005739">
    <property type="term" value="C:mitochondrion"/>
    <property type="evidence" value="ECO:0007669"/>
    <property type="project" value="TreeGrafter"/>
</dbReference>
<evidence type="ECO:0000256" key="2">
    <source>
        <dbReference type="ARBA" id="ARBA00006824"/>
    </source>
</evidence>
<dbReference type="STRING" id="6832.A0A553N686"/>
<sequence>MKHLARTMTIYSCLYPGANLFQQKVIRQYPHINWKEGSRYMIYGGLFHGPLVHYWLQFANHMFPGSAYKQVLKKVLIDQVMFAPVALSCFYIGLSALEFKSVDYVKEEWLEKFPGTWATGACIWPFLQAFNFRFIPITHRPLYVGIMGFFWTTLLSYWKSESLIHPVV</sequence>
<feature type="transmembrane region" description="Helical" evidence="6">
    <location>
        <begin position="142"/>
        <end position="158"/>
    </location>
</feature>
<evidence type="ECO:0000256" key="5">
    <source>
        <dbReference type="ARBA" id="ARBA00023136"/>
    </source>
</evidence>
<feature type="transmembrane region" description="Helical" evidence="6">
    <location>
        <begin position="76"/>
        <end position="97"/>
    </location>
</feature>
<dbReference type="PANTHER" id="PTHR11266:SF75">
    <property type="entry name" value="IP10007P-RELATED"/>
    <property type="match status" value="1"/>
</dbReference>
<accession>A0A553N686</accession>
<organism evidence="7 8">
    <name type="scientific">Tigriopus californicus</name>
    <name type="common">Marine copepod</name>
    <dbReference type="NCBI Taxonomy" id="6832"/>
    <lineage>
        <taxon>Eukaryota</taxon>
        <taxon>Metazoa</taxon>
        <taxon>Ecdysozoa</taxon>
        <taxon>Arthropoda</taxon>
        <taxon>Crustacea</taxon>
        <taxon>Multicrustacea</taxon>
        <taxon>Hexanauplia</taxon>
        <taxon>Copepoda</taxon>
        <taxon>Harpacticoida</taxon>
        <taxon>Harpacticidae</taxon>
        <taxon>Tigriopus</taxon>
    </lineage>
</organism>
<reference evidence="7 8" key="1">
    <citation type="journal article" date="2018" name="Nat. Ecol. Evol.">
        <title>Genomic signatures of mitonuclear coevolution across populations of Tigriopus californicus.</title>
        <authorList>
            <person name="Barreto F.S."/>
            <person name="Watson E.T."/>
            <person name="Lima T.G."/>
            <person name="Willett C.S."/>
            <person name="Edmands S."/>
            <person name="Li W."/>
            <person name="Burton R.S."/>
        </authorList>
    </citation>
    <scope>NUCLEOTIDE SEQUENCE [LARGE SCALE GENOMIC DNA]</scope>
    <source>
        <strain evidence="7 8">San Diego</strain>
    </source>
</reference>
<keyword evidence="8" id="KW-1185">Reference proteome</keyword>
<evidence type="ECO:0000256" key="6">
    <source>
        <dbReference type="RuleBase" id="RU363053"/>
    </source>
</evidence>
<dbReference type="AlphaFoldDB" id="A0A553N686"/>
<name>A0A553N686_TIGCA</name>
<proteinExistence type="inferred from homology"/>
<dbReference type="EMBL" id="VCGU01000459">
    <property type="protein sequence ID" value="TRY60927.1"/>
    <property type="molecule type" value="Genomic_DNA"/>
</dbReference>
<keyword evidence="3 6" id="KW-0812">Transmembrane</keyword>
<keyword evidence="5 6" id="KW-0472">Membrane</keyword>